<sequence length="219" mass="24159">MATNTNTSTLQKFASACANGNLKEVQSILAGFTATRSTLHDHPLQHGLIVAAENGHDEIVKYLLGNGFRYLLSEDIFQAMINSGWDINQSAGHTGDALSHAVGADRTKLVKWLLEHGGNPNENYRSEPWTCLDLGVIHASTGTVELLLKHGANIQNTNSLLLACFYGRVEMINLLLEYGVDINEIPDNELTSDRDRARGLGNALHLAAREDREEWCKFF</sequence>
<dbReference type="Gene3D" id="1.25.40.20">
    <property type="entry name" value="Ankyrin repeat-containing domain"/>
    <property type="match status" value="2"/>
</dbReference>
<dbReference type="InterPro" id="IPR050663">
    <property type="entry name" value="Ankyrin-SOCS_Box"/>
</dbReference>
<dbReference type="AlphaFoldDB" id="A0A8H5C3G0"/>
<keyword evidence="5" id="KW-1185">Reference proteome</keyword>
<dbReference type="Pfam" id="PF13606">
    <property type="entry name" value="Ank_3"/>
    <property type="match status" value="1"/>
</dbReference>
<dbReference type="SMART" id="SM00248">
    <property type="entry name" value="ANK"/>
    <property type="match status" value="4"/>
</dbReference>
<evidence type="ECO:0000313" key="4">
    <source>
        <dbReference type="EMBL" id="KAF5334562.1"/>
    </source>
</evidence>
<dbReference type="SUPFAM" id="SSF48403">
    <property type="entry name" value="Ankyrin repeat"/>
    <property type="match status" value="1"/>
</dbReference>
<name>A0A8H5C3G0_9AGAR</name>
<dbReference type="EMBL" id="JAACJM010000258">
    <property type="protein sequence ID" value="KAF5334562.1"/>
    <property type="molecule type" value="Genomic_DNA"/>
</dbReference>
<dbReference type="GO" id="GO:0005634">
    <property type="term" value="C:nucleus"/>
    <property type="evidence" value="ECO:0007669"/>
    <property type="project" value="TreeGrafter"/>
</dbReference>
<reference evidence="4 5" key="1">
    <citation type="journal article" date="2020" name="ISME J.">
        <title>Uncovering the hidden diversity of litter-decomposition mechanisms in mushroom-forming fungi.</title>
        <authorList>
            <person name="Floudas D."/>
            <person name="Bentzer J."/>
            <person name="Ahren D."/>
            <person name="Johansson T."/>
            <person name="Persson P."/>
            <person name="Tunlid A."/>
        </authorList>
    </citation>
    <scope>NUCLEOTIDE SEQUENCE [LARGE SCALE GENOMIC DNA]</scope>
    <source>
        <strain evidence="4 5">CBS 291.85</strain>
    </source>
</reference>
<dbReference type="InterPro" id="IPR002110">
    <property type="entry name" value="Ankyrin_rpt"/>
</dbReference>
<dbReference type="Proteomes" id="UP000559256">
    <property type="component" value="Unassembled WGS sequence"/>
</dbReference>
<organism evidence="4 5">
    <name type="scientific">Tetrapyrgos nigripes</name>
    <dbReference type="NCBI Taxonomy" id="182062"/>
    <lineage>
        <taxon>Eukaryota</taxon>
        <taxon>Fungi</taxon>
        <taxon>Dikarya</taxon>
        <taxon>Basidiomycota</taxon>
        <taxon>Agaricomycotina</taxon>
        <taxon>Agaricomycetes</taxon>
        <taxon>Agaricomycetidae</taxon>
        <taxon>Agaricales</taxon>
        <taxon>Marasmiineae</taxon>
        <taxon>Marasmiaceae</taxon>
        <taxon>Tetrapyrgos</taxon>
    </lineage>
</organism>
<protein>
    <submittedName>
        <fullName evidence="4">Uncharacterized protein</fullName>
    </submittedName>
</protein>
<dbReference type="PANTHER" id="PTHR24193">
    <property type="entry name" value="ANKYRIN REPEAT PROTEIN"/>
    <property type="match status" value="1"/>
</dbReference>
<evidence type="ECO:0000256" key="1">
    <source>
        <dbReference type="ARBA" id="ARBA00022737"/>
    </source>
</evidence>
<keyword evidence="2 3" id="KW-0040">ANK repeat</keyword>
<keyword evidence="1" id="KW-0677">Repeat</keyword>
<proteinExistence type="predicted"/>
<dbReference type="GO" id="GO:0045944">
    <property type="term" value="P:positive regulation of transcription by RNA polymerase II"/>
    <property type="evidence" value="ECO:0007669"/>
    <property type="project" value="TreeGrafter"/>
</dbReference>
<feature type="repeat" description="ANK" evidence="3">
    <location>
        <begin position="155"/>
        <end position="187"/>
    </location>
</feature>
<evidence type="ECO:0000313" key="5">
    <source>
        <dbReference type="Proteomes" id="UP000559256"/>
    </source>
</evidence>
<dbReference type="OrthoDB" id="194358at2759"/>
<dbReference type="PROSITE" id="PS50088">
    <property type="entry name" value="ANK_REPEAT"/>
    <property type="match status" value="1"/>
</dbReference>
<evidence type="ECO:0000256" key="3">
    <source>
        <dbReference type="PROSITE-ProRule" id="PRU00023"/>
    </source>
</evidence>
<dbReference type="PROSITE" id="PS50297">
    <property type="entry name" value="ANK_REP_REGION"/>
    <property type="match status" value="1"/>
</dbReference>
<dbReference type="PANTHER" id="PTHR24193:SF121">
    <property type="entry name" value="ADA2A-CONTAINING COMPLEX COMPONENT 3, ISOFORM D"/>
    <property type="match status" value="1"/>
</dbReference>
<accession>A0A8H5C3G0</accession>
<dbReference type="GO" id="GO:0000976">
    <property type="term" value="F:transcription cis-regulatory region binding"/>
    <property type="evidence" value="ECO:0007669"/>
    <property type="project" value="TreeGrafter"/>
</dbReference>
<dbReference type="Pfam" id="PF12796">
    <property type="entry name" value="Ank_2"/>
    <property type="match status" value="1"/>
</dbReference>
<evidence type="ECO:0000256" key="2">
    <source>
        <dbReference type="ARBA" id="ARBA00023043"/>
    </source>
</evidence>
<comment type="caution">
    <text evidence="4">The sequence shown here is derived from an EMBL/GenBank/DDBJ whole genome shotgun (WGS) entry which is preliminary data.</text>
</comment>
<gene>
    <name evidence="4" type="ORF">D9758_015788</name>
</gene>
<dbReference type="InterPro" id="IPR036770">
    <property type="entry name" value="Ankyrin_rpt-contain_sf"/>
</dbReference>
<dbReference type="Pfam" id="PF00023">
    <property type="entry name" value="Ank"/>
    <property type="match status" value="1"/>
</dbReference>